<dbReference type="AlphaFoldDB" id="A0A2H0BKU8"/>
<proteinExistence type="inferred from homology"/>
<reference evidence="9 10" key="1">
    <citation type="submission" date="2017-09" db="EMBL/GenBank/DDBJ databases">
        <title>Depth-based differentiation of microbial function through sediment-hosted aquifers and enrichment of novel symbionts in the deep terrestrial subsurface.</title>
        <authorList>
            <person name="Probst A.J."/>
            <person name="Ladd B."/>
            <person name="Jarett J.K."/>
            <person name="Geller-Mcgrath D.E."/>
            <person name="Sieber C.M."/>
            <person name="Emerson J.B."/>
            <person name="Anantharaman K."/>
            <person name="Thomas B.C."/>
            <person name="Malmstrom R."/>
            <person name="Stieglmeier M."/>
            <person name="Klingl A."/>
            <person name="Woyke T."/>
            <person name="Ryan C.M."/>
            <person name="Banfield J.F."/>
        </authorList>
    </citation>
    <scope>NUCLEOTIDE SEQUENCE [LARGE SCALE GENOMIC DNA]</scope>
    <source>
        <strain evidence="9">CG22_combo_CG10-13_8_21_14_all_37_9</strain>
    </source>
</reference>
<keyword evidence="7" id="KW-0472">Membrane</keyword>
<dbReference type="EMBL" id="PCSX01000024">
    <property type="protein sequence ID" value="PIP58224.1"/>
    <property type="molecule type" value="Genomic_DNA"/>
</dbReference>
<evidence type="ECO:0000313" key="10">
    <source>
        <dbReference type="Proteomes" id="UP000229334"/>
    </source>
</evidence>
<keyword evidence="2" id="KW-0732">Signal</keyword>
<dbReference type="GO" id="GO:0016491">
    <property type="term" value="F:oxidoreductase activity"/>
    <property type="evidence" value="ECO:0007669"/>
    <property type="project" value="UniProtKB-KW"/>
</dbReference>
<dbReference type="Gene3D" id="3.40.30.10">
    <property type="entry name" value="Glutaredoxin"/>
    <property type="match status" value="1"/>
</dbReference>
<accession>A0A2H0BKU8</accession>
<evidence type="ECO:0000256" key="1">
    <source>
        <dbReference type="ARBA" id="ARBA00005791"/>
    </source>
</evidence>
<feature type="compositionally biased region" description="Basic and acidic residues" evidence="6">
    <location>
        <begin position="7"/>
        <end position="25"/>
    </location>
</feature>
<dbReference type="PANTHER" id="PTHR13887">
    <property type="entry name" value="GLUTATHIONE S-TRANSFERASE KAPPA"/>
    <property type="match status" value="1"/>
</dbReference>
<evidence type="ECO:0000256" key="6">
    <source>
        <dbReference type="SAM" id="MobiDB-lite"/>
    </source>
</evidence>
<dbReference type="InterPro" id="IPR012336">
    <property type="entry name" value="Thioredoxin-like_fold"/>
</dbReference>
<name>A0A2H0BKU8_9BACT</name>
<keyword evidence="7" id="KW-1133">Transmembrane helix</keyword>
<dbReference type="SUPFAM" id="SSF52833">
    <property type="entry name" value="Thioredoxin-like"/>
    <property type="match status" value="1"/>
</dbReference>
<dbReference type="Pfam" id="PF13462">
    <property type="entry name" value="Thioredoxin_4"/>
    <property type="match status" value="1"/>
</dbReference>
<keyword evidence="7" id="KW-0812">Transmembrane</keyword>
<evidence type="ECO:0000259" key="8">
    <source>
        <dbReference type="PROSITE" id="PS51352"/>
    </source>
</evidence>
<comment type="similarity">
    <text evidence="1">Belongs to the thioredoxin family. DsbA subfamily.</text>
</comment>
<dbReference type="InterPro" id="IPR013766">
    <property type="entry name" value="Thioredoxin_domain"/>
</dbReference>
<evidence type="ECO:0000256" key="3">
    <source>
        <dbReference type="ARBA" id="ARBA00023002"/>
    </source>
</evidence>
<dbReference type="InterPro" id="IPR036249">
    <property type="entry name" value="Thioredoxin-like_sf"/>
</dbReference>
<dbReference type="Proteomes" id="UP000229334">
    <property type="component" value="Unassembled WGS sequence"/>
</dbReference>
<evidence type="ECO:0000256" key="5">
    <source>
        <dbReference type="ARBA" id="ARBA00023284"/>
    </source>
</evidence>
<keyword evidence="9" id="KW-0413">Isomerase</keyword>
<keyword evidence="3" id="KW-0560">Oxidoreductase</keyword>
<protein>
    <submittedName>
        <fullName evidence="9">Protein-disulfide isomerase</fullName>
    </submittedName>
</protein>
<dbReference type="PROSITE" id="PS51352">
    <property type="entry name" value="THIOREDOXIN_2"/>
    <property type="match status" value="1"/>
</dbReference>
<organism evidence="9 10">
    <name type="scientific">Candidatus Vogelbacteria bacterium CG22_combo_CG10-13_8_21_14_all_37_9</name>
    <dbReference type="NCBI Taxonomy" id="1975046"/>
    <lineage>
        <taxon>Bacteria</taxon>
        <taxon>Candidatus Vogeliibacteriota</taxon>
    </lineage>
</organism>
<feature type="region of interest" description="Disordered" evidence="6">
    <location>
        <begin position="1"/>
        <end position="25"/>
    </location>
</feature>
<evidence type="ECO:0000256" key="7">
    <source>
        <dbReference type="SAM" id="Phobius"/>
    </source>
</evidence>
<feature type="domain" description="Thioredoxin" evidence="8">
    <location>
        <begin position="65"/>
        <end position="248"/>
    </location>
</feature>
<dbReference type="GO" id="GO:0016853">
    <property type="term" value="F:isomerase activity"/>
    <property type="evidence" value="ECO:0007669"/>
    <property type="project" value="UniProtKB-KW"/>
</dbReference>
<dbReference type="PANTHER" id="PTHR13887:SF14">
    <property type="entry name" value="DISULFIDE BOND FORMATION PROTEIN D"/>
    <property type="match status" value="1"/>
</dbReference>
<comment type="caution">
    <text evidence="9">The sequence shown here is derived from an EMBL/GenBank/DDBJ whole genome shotgun (WGS) entry which is preliminary data.</text>
</comment>
<feature type="transmembrane region" description="Helical" evidence="7">
    <location>
        <begin position="35"/>
        <end position="52"/>
    </location>
</feature>
<evidence type="ECO:0000313" key="9">
    <source>
        <dbReference type="EMBL" id="PIP58224.1"/>
    </source>
</evidence>
<evidence type="ECO:0000256" key="4">
    <source>
        <dbReference type="ARBA" id="ARBA00023157"/>
    </source>
</evidence>
<keyword evidence="5" id="KW-0676">Redox-active center</keyword>
<keyword evidence="4" id="KW-1015">Disulfide bond</keyword>
<sequence>MNNENLTKYELHQEKKREQSAEGRRTRTWKKMRHLAIWLIVLVILGGIVWLVNSSFAKRSVDGQLPLSSKAKDILKPKADDWIIGDVATAKLILTEYSDFECPACATYHPLTKKLLAEFPDQIAFVYRHYPLPFHLYAKKASIVAEAAGRQGKFWEMTDSLFKEQTRWSKSPKAEAIFNDLALKIGLDLDRFQIDLKDPALSARVERDLAEAKILDVTYTPSFYLGTNLIDNPRSYDEFKSLIQKALSQ</sequence>
<gene>
    <name evidence="9" type="ORF">COX02_01495</name>
</gene>
<evidence type="ECO:0000256" key="2">
    <source>
        <dbReference type="ARBA" id="ARBA00022729"/>
    </source>
</evidence>